<keyword evidence="3" id="KW-1185">Reference proteome</keyword>
<accession>A0A1H8MS39</accession>
<dbReference type="EMBL" id="FOCO01000060">
    <property type="protein sequence ID" value="SEO20070.1"/>
    <property type="molecule type" value="Genomic_DNA"/>
</dbReference>
<evidence type="ECO:0000313" key="3">
    <source>
        <dbReference type="Proteomes" id="UP000183002"/>
    </source>
</evidence>
<keyword evidence="1" id="KW-0472">Membrane</keyword>
<protein>
    <submittedName>
        <fullName evidence="2">Uncharacterized protein</fullName>
    </submittedName>
</protein>
<keyword evidence="1" id="KW-0812">Transmembrane</keyword>
<dbReference type="AlphaFoldDB" id="A0A1H8MS39"/>
<proteinExistence type="predicted"/>
<reference evidence="2 3" key="1">
    <citation type="submission" date="2016-10" db="EMBL/GenBank/DDBJ databases">
        <authorList>
            <person name="de Groot N.N."/>
        </authorList>
    </citation>
    <scope>NUCLEOTIDE SEQUENCE [LARGE SCALE GENOMIC DNA]</scope>
    <source>
        <strain evidence="2 3">CGMCC 1.10836</strain>
    </source>
</reference>
<dbReference type="Proteomes" id="UP000183002">
    <property type="component" value="Unassembled WGS sequence"/>
</dbReference>
<gene>
    <name evidence="2" type="ORF">SAMN05216227_10607</name>
</gene>
<feature type="transmembrane region" description="Helical" evidence="1">
    <location>
        <begin position="7"/>
        <end position="31"/>
    </location>
</feature>
<sequence>MLAPLRALPLAAVGITNAVAVIFWASIYGLLSAL</sequence>
<dbReference type="STRING" id="1077947.SAMN05216227_10607"/>
<keyword evidence="1" id="KW-1133">Transmembrane helix</keyword>
<organism evidence="2 3">
    <name type="scientific">Pseudorhodobacter antarcticus</name>
    <dbReference type="NCBI Taxonomy" id="1077947"/>
    <lineage>
        <taxon>Bacteria</taxon>
        <taxon>Pseudomonadati</taxon>
        <taxon>Pseudomonadota</taxon>
        <taxon>Alphaproteobacteria</taxon>
        <taxon>Rhodobacterales</taxon>
        <taxon>Paracoccaceae</taxon>
        <taxon>Pseudorhodobacter</taxon>
    </lineage>
</organism>
<name>A0A1H8MS39_9RHOB</name>
<evidence type="ECO:0000256" key="1">
    <source>
        <dbReference type="SAM" id="Phobius"/>
    </source>
</evidence>
<evidence type="ECO:0000313" key="2">
    <source>
        <dbReference type="EMBL" id="SEO20070.1"/>
    </source>
</evidence>